<evidence type="ECO:0000313" key="1">
    <source>
        <dbReference type="EMBL" id="KAK9920257.1"/>
    </source>
</evidence>
<accession>A0AAW1W6D9</accession>
<organism evidence="1 2">
    <name type="scientific">Rubus argutus</name>
    <name type="common">Southern blackberry</name>
    <dbReference type="NCBI Taxonomy" id="59490"/>
    <lineage>
        <taxon>Eukaryota</taxon>
        <taxon>Viridiplantae</taxon>
        <taxon>Streptophyta</taxon>
        <taxon>Embryophyta</taxon>
        <taxon>Tracheophyta</taxon>
        <taxon>Spermatophyta</taxon>
        <taxon>Magnoliopsida</taxon>
        <taxon>eudicotyledons</taxon>
        <taxon>Gunneridae</taxon>
        <taxon>Pentapetalae</taxon>
        <taxon>rosids</taxon>
        <taxon>fabids</taxon>
        <taxon>Rosales</taxon>
        <taxon>Rosaceae</taxon>
        <taxon>Rosoideae</taxon>
        <taxon>Rosoideae incertae sedis</taxon>
        <taxon>Rubus</taxon>
    </lineage>
</organism>
<keyword evidence="2" id="KW-1185">Reference proteome</keyword>
<dbReference type="EMBL" id="JBEDUW010000006">
    <property type="protein sequence ID" value="KAK9920257.1"/>
    <property type="molecule type" value="Genomic_DNA"/>
</dbReference>
<dbReference type="Proteomes" id="UP001457282">
    <property type="component" value="Unassembled WGS sequence"/>
</dbReference>
<protein>
    <submittedName>
        <fullName evidence="1">Uncharacterized protein</fullName>
    </submittedName>
</protein>
<gene>
    <name evidence="1" type="ORF">M0R45_028815</name>
</gene>
<sequence>MPIFEEEISSPIFGDSKFDLDMKPIYDSYDDDYKQILGFENHLPHKREPKLIELQALENEDSKQQLAIFDSLIVAKSEETMFLDMVVVMTLLW</sequence>
<comment type="caution">
    <text evidence="1">The sequence shown here is derived from an EMBL/GenBank/DDBJ whole genome shotgun (WGS) entry which is preliminary data.</text>
</comment>
<name>A0AAW1W6D9_RUBAR</name>
<dbReference type="AlphaFoldDB" id="A0AAW1W6D9"/>
<evidence type="ECO:0000313" key="2">
    <source>
        <dbReference type="Proteomes" id="UP001457282"/>
    </source>
</evidence>
<proteinExistence type="predicted"/>
<reference evidence="1 2" key="1">
    <citation type="journal article" date="2023" name="G3 (Bethesda)">
        <title>A chromosome-length genome assembly and annotation of blackberry (Rubus argutus, cv. 'Hillquist').</title>
        <authorList>
            <person name="Bruna T."/>
            <person name="Aryal R."/>
            <person name="Dudchenko O."/>
            <person name="Sargent D.J."/>
            <person name="Mead D."/>
            <person name="Buti M."/>
            <person name="Cavallini A."/>
            <person name="Hytonen T."/>
            <person name="Andres J."/>
            <person name="Pham M."/>
            <person name="Weisz D."/>
            <person name="Mascagni F."/>
            <person name="Usai G."/>
            <person name="Natali L."/>
            <person name="Bassil N."/>
            <person name="Fernandez G.E."/>
            <person name="Lomsadze A."/>
            <person name="Armour M."/>
            <person name="Olukolu B."/>
            <person name="Poorten T."/>
            <person name="Britton C."/>
            <person name="Davik J."/>
            <person name="Ashrafi H."/>
            <person name="Aiden E.L."/>
            <person name="Borodovsky M."/>
            <person name="Worthington M."/>
        </authorList>
    </citation>
    <scope>NUCLEOTIDE SEQUENCE [LARGE SCALE GENOMIC DNA]</scope>
    <source>
        <strain evidence="1">PI 553951</strain>
    </source>
</reference>